<dbReference type="EMBL" id="CAJVPM010013222">
    <property type="protein sequence ID" value="CAG8593577.1"/>
    <property type="molecule type" value="Genomic_DNA"/>
</dbReference>
<accession>A0ACA9MIT7</accession>
<keyword evidence="2" id="KW-1185">Reference proteome</keyword>
<protein>
    <submittedName>
        <fullName evidence="1">9035_t:CDS:1</fullName>
    </submittedName>
</protein>
<comment type="caution">
    <text evidence="1">The sequence shown here is derived from an EMBL/GenBank/DDBJ whole genome shotgun (WGS) entry which is preliminary data.</text>
</comment>
<organism evidence="1 2">
    <name type="scientific">Scutellospora calospora</name>
    <dbReference type="NCBI Taxonomy" id="85575"/>
    <lineage>
        <taxon>Eukaryota</taxon>
        <taxon>Fungi</taxon>
        <taxon>Fungi incertae sedis</taxon>
        <taxon>Mucoromycota</taxon>
        <taxon>Glomeromycotina</taxon>
        <taxon>Glomeromycetes</taxon>
        <taxon>Diversisporales</taxon>
        <taxon>Gigasporaceae</taxon>
        <taxon>Scutellospora</taxon>
    </lineage>
</organism>
<reference evidence="1" key="1">
    <citation type="submission" date="2021-06" db="EMBL/GenBank/DDBJ databases">
        <authorList>
            <person name="Kallberg Y."/>
            <person name="Tangrot J."/>
            <person name="Rosling A."/>
        </authorList>
    </citation>
    <scope>NUCLEOTIDE SEQUENCE</scope>
    <source>
        <strain evidence="1">AU212A</strain>
    </source>
</reference>
<dbReference type="Proteomes" id="UP000789860">
    <property type="component" value="Unassembled WGS sequence"/>
</dbReference>
<proteinExistence type="predicted"/>
<evidence type="ECO:0000313" key="2">
    <source>
        <dbReference type="Proteomes" id="UP000789860"/>
    </source>
</evidence>
<gene>
    <name evidence="1" type="ORF">SCALOS_LOCUS6671</name>
</gene>
<name>A0ACA9MIT7_9GLOM</name>
<sequence>MPNFKIKDVILENKYVPSLHNNQVIADELYKCIKAWNLKYHITSITTNNSKNMVLAFLVLNQKEKYKRIKHFSCTTHTLQLVIRKELAPAKMLFACTKSEAEELTSELPINPTTSIPESLIYLYKEYLQQC</sequence>
<evidence type="ECO:0000313" key="1">
    <source>
        <dbReference type="EMBL" id="CAG8593577.1"/>
    </source>
</evidence>